<feature type="compositionally biased region" description="Polar residues" evidence="1">
    <location>
        <begin position="1"/>
        <end position="13"/>
    </location>
</feature>
<dbReference type="Proteomes" id="UP000479710">
    <property type="component" value="Unassembled WGS sequence"/>
</dbReference>
<dbReference type="AlphaFoldDB" id="A0A6G1EAJ8"/>
<gene>
    <name evidence="2" type="ORF">E2562_013428</name>
</gene>
<proteinExistence type="predicted"/>
<evidence type="ECO:0000313" key="3">
    <source>
        <dbReference type="Proteomes" id="UP000479710"/>
    </source>
</evidence>
<name>A0A6G1EAJ8_9ORYZ</name>
<sequence>MTRFSARTSSPSHQGVGLEVNASSYKIRKPIQRKMGTRGGKKASKKAQVGVLDAQGAQGGKGKQEATPLRNDMPYGQQDQKCYKCGIWGH</sequence>
<organism evidence="2 3">
    <name type="scientific">Oryza meyeriana var. granulata</name>
    <dbReference type="NCBI Taxonomy" id="110450"/>
    <lineage>
        <taxon>Eukaryota</taxon>
        <taxon>Viridiplantae</taxon>
        <taxon>Streptophyta</taxon>
        <taxon>Embryophyta</taxon>
        <taxon>Tracheophyta</taxon>
        <taxon>Spermatophyta</taxon>
        <taxon>Magnoliopsida</taxon>
        <taxon>Liliopsida</taxon>
        <taxon>Poales</taxon>
        <taxon>Poaceae</taxon>
        <taxon>BOP clade</taxon>
        <taxon>Oryzoideae</taxon>
        <taxon>Oryzeae</taxon>
        <taxon>Oryzinae</taxon>
        <taxon>Oryza</taxon>
        <taxon>Oryza meyeriana</taxon>
    </lineage>
</organism>
<feature type="compositionally biased region" description="Basic residues" evidence="1">
    <location>
        <begin position="26"/>
        <end position="45"/>
    </location>
</feature>
<feature type="region of interest" description="Disordered" evidence="1">
    <location>
        <begin position="1"/>
        <end position="75"/>
    </location>
</feature>
<evidence type="ECO:0000313" key="2">
    <source>
        <dbReference type="EMBL" id="KAF0921691.1"/>
    </source>
</evidence>
<accession>A0A6G1EAJ8</accession>
<dbReference type="EMBL" id="SPHZ02000004">
    <property type="protein sequence ID" value="KAF0921691.1"/>
    <property type="molecule type" value="Genomic_DNA"/>
</dbReference>
<comment type="caution">
    <text evidence="2">The sequence shown here is derived from an EMBL/GenBank/DDBJ whole genome shotgun (WGS) entry which is preliminary data.</text>
</comment>
<reference evidence="2 3" key="1">
    <citation type="submission" date="2019-11" db="EMBL/GenBank/DDBJ databases">
        <title>Whole genome sequence of Oryza granulata.</title>
        <authorList>
            <person name="Li W."/>
        </authorList>
    </citation>
    <scope>NUCLEOTIDE SEQUENCE [LARGE SCALE GENOMIC DNA]</scope>
    <source>
        <strain evidence="3">cv. Menghai</strain>
        <tissue evidence="2">Leaf</tissue>
    </source>
</reference>
<keyword evidence="3" id="KW-1185">Reference proteome</keyword>
<protein>
    <submittedName>
        <fullName evidence="2">Uncharacterized protein</fullName>
    </submittedName>
</protein>
<evidence type="ECO:0000256" key="1">
    <source>
        <dbReference type="SAM" id="MobiDB-lite"/>
    </source>
</evidence>